<evidence type="ECO:0000313" key="3">
    <source>
        <dbReference type="EMBL" id="KAJ7689904.1"/>
    </source>
</evidence>
<protein>
    <recommendedName>
        <fullName evidence="2">DUF6589 domain-containing protein</fullName>
    </recommendedName>
</protein>
<comment type="caution">
    <text evidence="3">The sequence shown here is derived from an EMBL/GenBank/DDBJ whole genome shotgun (WGS) entry which is preliminary data.</text>
</comment>
<dbReference type="Pfam" id="PF20231">
    <property type="entry name" value="DUF6589"/>
    <property type="match status" value="2"/>
</dbReference>
<keyword evidence="4" id="KW-1185">Reference proteome</keyword>
<dbReference type="Proteomes" id="UP001221757">
    <property type="component" value="Unassembled WGS sequence"/>
</dbReference>
<evidence type="ECO:0000256" key="1">
    <source>
        <dbReference type="SAM" id="MobiDB-lite"/>
    </source>
</evidence>
<dbReference type="InterPro" id="IPR046496">
    <property type="entry name" value="DUF6589"/>
</dbReference>
<feature type="domain" description="DUF6589" evidence="2">
    <location>
        <begin position="357"/>
        <end position="465"/>
    </location>
</feature>
<accession>A0AAD7GGK4</accession>
<proteinExistence type="predicted"/>
<gene>
    <name evidence="3" type="ORF">B0H17DRAFT_1160054</name>
</gene>
<feature type="domain" description="DUF6589" evidence="2">
    <location>
        <begin position="125"/>
        <end position="335"/>
    </location>
</feature>
<evidence type="ECO:0000259" key="2">
    <source>
        <dbReference type="Pfam" id="PF20231"/>
    </source>
</evidence>
<sequence>MILNLRSRETNLHGAMNTLMLWDGGVPKRLDVSSVSRDGVNLAWSAANDPEKLLLLPYDNFNWREVAWETSEMHGNISYDQVSALLVVLKLPPGSLPGEAGRLAGVDNFAQSVRNHHIIPADEALEQILPTDVDQRTFADNAVKHVGQILCDELAVLLPHQNNLPDFFDPHALPFTKTEEYFLPTYDQEQSSTRGNMLVIEHYFPGPVLRMPKEIFESRYAFLLGDRLTTACDRAAQDQRAVDRSKHRVDHLSSFEVLSGLMHIVMNQVQSMGKNAWGAGTTDPVGLSTLLAKLPNRKNINLRSIDFYAWLRFMDAILRELMLRAAMVLLPSMDCLEAEEVKKLAGSTESGNAVLLMHDLMTYWTPMFYAGGSFNYANELMELLHNLNHDWPPDISPILRGGKAAKFKETDIRVEQFNKTLKSHAHGVNARPGLLEKITPAIGHVQELTEKVFEDLGVSDEDQHHAKVKQHKYIILLLDHLCKFKIFDFSQDKVTDHTMVDLYRTGLHRLAGQDGGHAKHLRRHILRSRSRHFNEMPPEDPSAEQPEREAEIQELQQLDRELELDNEHPQLSLLEQLQELDRWGVDYSDDSIELYD</sequence>
<name>A0AAD7GGK4_MYCRO</name>
<reference evidence="3" key="1">
    <citation type="submission" date="2023-03" db="EMBL/GenBank/DDBJ databases">
        <title>Massive genome expansion in bonnet fungi (Mycena s.s.) driven by repeated elements and novel gene families across ecological guilds.</title>
        <authorList>
            <consortium name="Lawrence Berkeley National Laboratory"/>
            <person name="Harder C.B."/>
            <person name="Miyauchi S."/>
            <person name="Viragh M."/>
            <person name="Kuo A."/>
            <person name="Thoen E."/>
            <person name="Andreopoulos B."/>
            <person name="Lu D."/>
            <person name="Skrede I."/>
            <person name="Drula E."/>
            <person name="Henrissat B."/>
            <person name="Morin E."/>
            <person name="Kohler A."/>
            <person name="Barry K."/>
            <person name="LaButti K."/>
            <person name="Morin E."/>
            <person name="Salamov A."/>
            <person name="Lipzen A."/>
            <person name="Mereny Z."/>
            <person name="Hegedus B."/>
            <person name="Baldrian P."/>
            <person name="Stursova M."/>
            <person name="Weitz H."/>
            <person name="Taylor A."/>
            <person name="Grigoriev I.V."/>
            <person name="Nagy L.G."/>
            <person name="Martin F."/>
            <person name="Kauserud H."/>
        </authorList>
    </citation>
    <scope>NUCLEOTIDE SEQUENCE</scope>
    <source>
        <strain evidence="3">CBHHK067</strain>
    </source>
</reference>
<feature type="region of interest" description="Disordered" evidence="1">
    <location>
        <begin position="529"/>
        <end position="551"/>
    </location>
</feature>
<organism evidence="3 4">
    <name type="scientific">Mycena rosella</name>
    <name type="common">Pink bonnet</name>
    <name type="synonym">Agaricus rosellus</name>
    <dbReference type="NCBI Taxonomy" id="1033263"/>
    <lineage>
        <taxon>Eukaryota</taxon>
        <taxon>Fungi</taxon>
        <taxon>Dikarya</taxon>
        <taxon>Basidiomycota</taxon>
        <taxon>Agaricomycotina</taxon>
        <taxon>Agaricomycetes</taxon>
        <taxon>Agaricomycetidae</taxon>
        <taxon>Agaricales</taxon>
        <taxon>Marasmiineae</taxon>
        <taxon>Mycenaceae</taxon>
        <taxon>Mycena</taxon>
    </lineage>
</organism>
<evidence type="ECO:0000313" key="4">
    <source>
        <dbReference type="Proteomes" id="UP001221757"/>
    </source>
</evidence>
<dbReference type="EMBL" id="JARKIE010000068">
    <property type="protein sequence ID" value="KAJ7689904.1"/>
    <property type="molecule type" value="Genomic_DNA"/>
</dbReference>
<dbReference type="AlphaFoldDB" id="A0AAD7GGK4"/>